<evidence type="ECO:0000313" key="3">
    <source>
        <dbReference type="EMBL" id="TDP86302.1"/>
    </source>
</evidence>
<dbReference type="PRINTS" id="PR00081">
    <property type="entry name" value="GDHRDH"/>
</dbReference>
<dbReference type="SUPFAM" id="SSF51735">
    <property type="entry name" value="NAD(P)-binding Rossmann-fold domains"/>
    <property type="match status" value="1"/>
</dbReference>
<evidence type="ECO:0000256" key="2">
    <source>
        <dbReference type="ARBA" id="ARBA00023002"/>
    </source>
</evidence>
<protein>
    <submittedName>
        <fullName evidence="3">Enoyl-[acyl-carrier-protein] reductase [NADH]</fullName>
    </submittedName>
</protein>
<comment type="similarity">
    <text evidence="1">Belongs to the short-chain dehydrogenases/reductases (SDR) family.</text>
</comment>
<evidence type="ECO:0000256" key="1">
    <source>
        <dbReference type="ARBA" id="ARBA00006484"/>
    </source>
</evidence>
<name>A0A4R6RIT7_9HYPH</name>
<keyword evidence="4" id="KW-1185">Reference proteome</keyword>
<accession>A0A4R6RIT7</accession>
<sequence length="234" mass="23439">MNRVTMLVGAAEPFGRAILSALLDAGDTVAVVAVDGEASDEIETETDGRAVAFAVDPTDPENVAETFDAVVDAMGAPGAMVLLVEEAQPAWLIDGGAEGVNAAVQHRIVAPLTMVALAAERMEAGAAIALVLPSTGAHSVAKALTGATRGALEGFVRGAATELAVADIRINAVLTGAVDADAGVRPVRRTPLSRPAEPEDVAAAVLFLIADEARGVTGECLAVDGGAGASRAVP</sequence>
<dbReference type="Proteomes" id="UP000294547">
    <property type="component" value="Unassembled WGS sequence"/>
</dbReference>
<dbReference type="Gene3D" id="3.40.50.720">
    <property type="entry name" value="NAD(P)-binding Rossmann-like Domain"/>
    <property type="match status" value="1"/>
</dbReference>
<organism evidence="3 4">
    <name type="scientific">Oharaeibacter diazotrophicus</name>
    <dbReference type="NCBI Taxonomy" id="1920512"/>
    <lineage>
        <taxon>Bacteria</taxon>
        <taxon>Pseudomonadati</taxon>
        <taxon>Pseudomonadota</taxon>
        <taxon>Alphaproteobacteria</taxon>
        <taxon>Hyphomicrobiales</taxon>
        <taxon>Pleomorphomonadaceae</taxon>
        <taxon>Oharaeibacter</taxon>
    </lineage>
</organism>
<proteinExistence type="inferred from homology"/>
<dbReference type="AlphaFoldDB" id="A0A4R6RIT7"/>
<dbReference type="GO" id="GO:0016491">
    <property type="term" value="F:oxidoreductase activity"/>
    <property type="evidence" value="ECO:0007669"/>
    <property type="project" value="UniProtKB-KW"/>
</dbReference>
<keyword evidence="2" id="KW-0560">Oxidoreductase</keyword>
<gene>
    <name evidence="3" type="ORF">EDD54_0172</name>
</gene>
<dbReference type="Pfam" id="PF13561">
    <property type="entry name" value="adh_short_C2"/>
    <property type="match status" value="1"/>
</dbReference>
<evidence type="ECO:0000313" key="4">
    <source>
        <dbReference type="Proteomes" id="UP000294547"/>
    </source>
</evidence>
<dbReference type="InterPro" id="IPR002347">
    <property type="entry name" value="SDR_fam"/>
</dbReference>
<dbReference type="CDD" id="cd05233">
    <property type="entry name" value="SDR_c"/>
    <property type="match status" value="1"/>
</dbReference>
<dbReference type="PANTHER" id="PTHR43477:SF1">
    <property type="entry name" value="DIHYDROANTICAPSIN 7-DEHYDROGENASE"/>
    <property type="match status" value="1"/>
</dbReference>
<dbReference type="PANTHER" id="PTHR43477">
    <property type="entry name" value="DIHYDROANTICAPSIN 7-DEHYDROGENASE"/>
    <property type="match status" value="1"/>
</dbReference>
<dbReference type="EMBL" id="SNXY01000006">
    <property type="protein sequence ID" value="TDP86302.1"/>
    <property type="molecule type" value="Genomic_DNA"/>
</dbReference>
<reference evidence="3 4" key="1">
    <citation type="submission" date="2019-03" db="EMBL/GenBank/DDBJ databases">
        <title>Genomic Encyclopedia of Type Strains, Phase IV (KMG-IV): sequencing the most valuable type-strain genomes for metagenomic binning, comparative biology and taxonomic classification.</title>
        <authorList>
            <person name="Goeker M."/>
        </authorList>
    </citation>
    <scope>NUCLEOTIDE SEQUENCE [LARGE SCALE GENOMIC DNA]</scope>
    <source>
        <strain evidence="3 4">DSM 102969</strain>
    </source>
</reference>
<dbReference type="RefSeq" id="WP_165644470.1">
    <property type="nucleotide sequence ID" value="NZ_BSPM01000008.1"/>
</dbReference>
<dbReference type="InterPro" id="IPR051122">
    <property type="entry name" value="SDR_DHRS6-like"/>
</dbReference>
<dbReference type="InterPro" id="IPR036291">
    <property type="entry name" value="NAD(P)-bd_dom_sf"/>
</dbReference>
<comment type="caution">
    <text evidence="3">The sequence shown here is derived from an EMBL/GenBank/DDBJ whole genome shotgun (WGS) entry which is preliminary data.</text>
</comment>